<organism evidence="1">
    <name type="scientific">uncultured Solirubrobacteraceae bacterium</name>
    <dbReference type="NCBI Taxonomy" id="1162706"/>
    <lineage>
        <taxon>Bacteria</taxon>
        <taxon>Bacillati</taxon>
        <taxon>Actinomycetota</taxon>
        <taxon>Thermoleophilia</taxon>
        <taxon>Solirubrobacterales</taxon>
        <taxon>Solirubrobacteraceae</taxon>
        <taxon>environmental samples</taxon>
    </lineage>
</organism>
<gene>
    <name evidence="1" type="ORF">AVDCRST_MAG67-2560</name>
</gene>
<proteinExistence type="predicted"/>
<dbReference type="EMBL" id="CADCVQ010000104">
    <property type="protein sequence ID" value="CAA9508203.1"/>
    <property type="molecule type" value="Genomic_DNA"/>
</dbReference>
<accession>A0A6J4SXQ3</accession>
<dbReference type="AlphaFoldDB" id="A0A6J4SXQ3"/>
<evidence type="ECO:0000313" key="1">
    <source>
        <dbReference type="EMBL" id="CAA9508203.1"/>
    </source>
</evidence>
<protein>
    <submittedName>
        <fullName evidence="1">Uncharacterized protein</fullName>
    </submittedName>
</protein>
<reference evidence="1" key="1">
    <citation type="submission" date="2020-02" db="EMBL/GenBank/DDBJ databases">
        <authorList>
            <person name="Meier V. D."/>
        </authorList>
    </citation>
    <scope>NUCLEOTIDE SEQUENCE</scope>
    <source>
        <strain evidence="1">AVDCRST_MAG67</strain>
    </source>
</reference>
<name>A0A6J4SXQ3_9ACTN</name>
<sequence>MSHSSARVAGSDALTIFASCLHNPDSASAVRRYLRMLHPM</sequence>